<reference evidence="3" key="1">
    <citation type="journal article" date="2005" name="Nature">
        <title>The map-based sequence of the rice genome.</title>
        <authorList>
            <consortium name="International rice genome sequencing project (IRGSP)"/>
            <person name="Matsumoto T."/>
            <person name="Wu J."/>
            <person name="Kanamori H."/>
            <person name="Katayose Y."/>
            <person name="Fujisawa M."/>
            <person name="Namiki N."/>
            <person name="Mizuno H."/>
            <person name="Yamamoto K."/>
            <person name="Antonio B.A."/>
            <person name="Baba T."/>
            <person name="Sakata K."/>
            <person name="Nagamura Y."/>
            <person name="Aoki H."/>
            <person name="Arikawa K."/>
            <person name="Arita K."/>
            <person name="Bito T."/>
            <person name="Chiden Y."/>
            <person name="Fujitsuka N."/>
            <person name="Fukunaka R."/>
            <person name="Hamada M."/>
            <person name="Harada C."/>
            <person name="Hayashi A."/>
            <person name="Hijishita S."/>
            <person name="Honda M."/>
            <person name="Hosokawa S."/>
            <person name="Ichikawa Y."/>
            <person name="Idonuma A."/>
            <person name="Iijima M."/>
            <person name="Ikeda M."/>
            <person name="Ikeno M."/>
            <person name="Ito K."/>
            <person name="Ito S."/>
            <person name="Ito T."/>
            <person name="Ito Y."/>
            <person name="Ito Y."/>
            <person name="Iwabuchi A."/>
            <person name="Kamiya K."/>
            <person name="Karasawa W."/>
            <person name="Kurita K."/>
            <person name="Katagiri S."/>
            <person name="Kikuta A."/>
            <person name="Kobayashi H."/>
            <person name="Kobayashi N."/>
            <person name="Machita K."/>
            <person name="Maehara T."/>
            <person name="Masukawa M."/>
            <person name="Mizubayashi T."/>
            <person name="Mukai Y."/>
            <person name="Nagasaki H."/>
            <person name="Nagata Y."/>
            <person name="Naito S."/>
            <person name="Nakashima M."/>
            <person name="Nakama Y."/>
            <person name="Nakamichi Y."/>
            <person name="Nakamura M."/>
            <person name="Meguro A."/>
            <person name="Negishi M."/>
            <person name="Ohta I."/>
            <person name="Ohta T."/>
            <person name="Okamoto M."/>
            <person name="Ono N."/>
            <person name="Saji S."/>
            <person name="Sakaguchi M."/>
            <person name="Sakai K."/>
            <person name="Shibata M."/>
            <person name="Shimokawa T."/>
            <person name="Song J."/>
            <person name="Takazaki Y."/>
            <person name="Terasawa K."/>
            <person name="Tsugane M."/>
            <person name="Tsuji K."/>
            <person name="Ueda S."/>
            <person name="Waki K."/>
            <person name="Yamagata H."/>
            <person name="Yamamoto M."/>
            <person name="Yamamoto S."/>
            <person name="Yamane H."/>
            <person name="Yoshiki S."/>
            <person name="Yoshihara R."/>
            <person name="Yukawa K."/>
            <person name="Zhong H."/>
            <person name="Yano M."/>
            <person name="Yuan Q."/>
            <person name="Ouyang S."/>
            <person name="Liu J."/>
            <person name="Jones K.M."/>
            <person name="Gansberger K."/>
            <person name="Moffat K."/>
            <person name="Hill J."/>
            <person name="Bera J."/>
            <person name="Fadrosh D."/>
            <person name="Jin S."/>
            <person name="Johri S."/>
            <person name="Kim M."/>
            <person name="Overton L."/>
            <person name="Reardon M."/>
            <person name="Tsitrin T."/>
            <person name="Vuong H."/>
            <person name="Weaver B."/>
            <person name="Ciecko A."/>
            <person name="Tallon L."/>
            <person name="Jackson J."/>
            <person name="Pai G."/>
            <person name="Aken S.V."/>
            <person name="Utterback T."/>
            <person name="Reidmuller S."/>
            <person name="Feldblyum T."/>
            <person name="Hsiao J."/>
            <person name="Zismann V."/>
            <person name="Iobst S."/>
            <person name="de Vazeille A.R."/>
            <person name="Buell C.R."/>
            <person name="Ying K."/>
            <person name="Li Y."/>
            <person name="Lu T."/>
            <person name="Huang Y."/>
            <person name="Zhao Q."/>
            <person name="Feng Q."/>
            <person name="Zhang L."/>
            <person name="Zhu J."/>
            <person name="Weng Q."/>
            <person name="Mu J."/>
            <person name="Lu Y."/>
            <person name="Fan D."/>
            <person name="Liu Y."/>
            <person name="Guan J."/>
            <person name="Zhang Y."/>
            <person name="Yu S."/>
            <person name="Liu X."/>
            <person name="Zhang Y."/>
            <person name="Hong G."/>
            <person name="Han B."/>
            <person name="Choisne N."/>
            <person name="Demange N."/>
            <person name="Orjeda G."/>
            <person name="Samain S."/>
            <person name="Cattolico L."/>
            <person name="Pelletier E."/>
            <person name="Couloux A."/>
            <person name="Segurens B."/>
            <person name="Wincker P."/>
            <person name="D'Hont A."/>
            <person name="Scarpelli C."/>
            <person name="Weissenbach J."/>
            <person name="Salanoubat M."/>
            <person name="Quetier F."/>
            <person name="Yu Y."/>
            <person name="Kim H.R."/>
            <person name="Rambo T."/>
            <person name="Currie J."/>
            <person name="Collura K."/>
            <person name="Luo M."/>
            <person name="Yang T."/>
            <person name="Ammiraju J.S.S."/>
            <person name="Engler F."/>
            <person name="Soderlund C."/>
            <person name="Wing R.A."/>
            <person name="Palmer L.E."/>
            <person name="de la Bastide M."/>
            <person name="Spiegel L."/>
            <person name="Nascimento L."/>
            <person name="Zutavern T."/>
            <person name="O'Shaughnessy A."/>
            <person name="Dike S."/>
            <person name="Dedhia N."/>
            <person name="Preston R."/>
            <person name="Balija V."/>
            <person name="McCombie W.R."/>
            <person name="Chow T."/>
            <person name="Chen H."/>
            <person name="Chung M."/>
            <person name="Chen C."/>
            <person name="Shaw J."/>
            <person name="Wu H."/>
            <person name="Hsiao K."/>
            <person name="Chao Y."/>
            <person name="Chu M."/>
            <person name="Cheng C."/>
            <person name="Hour A."/>
            <person name="Lee P."/>
            <person name="Lin S."/>
            <person name="Lin Y."/>
            <person name="Liou J."/>
            <person name="Liu S."/>
            <person name="Hsing Y."/>
            <person name="Raghuvanshi S."/>
            <person name="Mohanty A."/>
            <person name="Bharti A.K."/>
            <person name="Gaur A."/>
            <person name="Gupta V."/>
            <person name="Kumar D."/>
            <person name="Ravi V."/>
            <person name="Vij S."/>
            <person name="Kapur A."/>
            <person name="Khurana P."/>
            <person name="Khurana P."/>
            <person name="Khurana J.P."/>
            <person name="Tyagi A.K."/>
            <person name="Gaikwad K."/>
            <person name="Singh A."/>
            <person name="Dalal V."/>
            <person name="Srivastava S."/>
            <person name="Dixit A."/>
            <person name="Pal A.K."/>
            <person name="Ghazi I.A."/>
            <person name="Yadav M."/>
            <person name="Pandit A."/>
            <person name="Bhargava A."/>
            <person name="Sureshbabu K."/>
            <person name="Batra K."/>
            <person name="Sharma T.R."/>
            <person name="Mohapatra T."/>
            <person name="Singh N.K."/>
            <person name="Messing J."/>
            <person name="Nelson A.B."/>
            <person name="Fuks G."/>
            <person name="Kavchok S."/>
            <person name="Keizer G."/>
            <person name="Linton E."/>
            <person name="Llaca V."/>
            <person name="Song R."/>
            <person name="Tanyolac B."/>
            <person name="Young S."/>
            <person name="Ho-Il K."/>
            <person name="Hahn J.H."/>
            <person name="Sangsakoo G."/>
            <person name="Vanavichit A."/>
            <person name="de Mattos Luiz.A.T."/>
            <person name="Zimmer P.D."/>
            <person name="Malone G."/>
            <person name="Dellagostin O."/>
            <person name="de Oliveira A.C."/>
            <person name="Bevan M."/>
            <person name="Bancroft I."/>
            <person name="Minx P."/>
            <person name="Cordum H."/>
            <person name="Wilson R."/>
            <person name="Cheng Z."/>
            <person name="Jin W."/>
            <person name="Jiang J."/>
            <person name="Leong S.A."/>
            <person name="Iwama H."/>
            <person name="Gojobori T."/>
            <person name="Itoh T."/>
            <person name="Niimura Y."/>
            <person name="Fujii Y."/>
            <person name="Habara T."/>
            <person name="Sakai H."/>
            <person name="Sato Y."/>
            <person name="Wilson G."/>
            <person name="Kumar K."/>
            <person name="McCouch S."/>
            <person name="Juretic N."/>
            <person name="Hoen D."/>
            <person name="Wright S."/>
            <person name="Bruskiewich R."/>
            <person name="Bureau T."/>
            <person name="Miyao A."/>
            <person name="Hirochika H."/>
            <person name="Nishikawa T."/>
            <person name="Kadowaki K."/>
            <person name="Sugiura M."/>
            <person name="Burr B."/>
            <person name="Sasaki T."/>
        </authorList>
    </citation>
    <scope>NUCLEOTIDE SEQUENCE [LARGE SCALE GENOMIC DNA]</scope>
    <source>
        <strain evidence="3">cv. Nipponbare</strain>
    </source>
</reference>
<accession>A0A0P0WWB4</accession>
<reference evidence="2 3" key="2">
    <citation type="journal article" date="2013" name="Plant Cell Physiol.">
        <title>Rice Annotation Project Database (RAP-DB): an integrative and interactive database for rice genomics.</title>
        <authorList>
            <person name="Sakai H."/>
            <person name="Lee S.S."/>
            <person name="Tanaka T."/>
            <person name="Numa H."/>
            <person name="Kim J."/>
            <person name="Kawahara Y."/>
            <person name="Wakimoto H."/>
            <person name="Yang C.C."/>
            <person name="Iwamoto M."/>
            <person name="Abe T."/>
            <person name="Yamada Y."/>
            <person name="Muto A."/>
            <person name="Inokuchi H."/>
            <person name="Ikemura T."/>
            <person name="Matsumoto T."/>
            <person name="Sasaki T."/>
            <person name="Itoh T."/>
        </authorList>
    </citation>
    <scope>NUCLEOTIDE SEQUENCE [LARGE SCALE GENOMIC DNA]</scope>
    <source>
        <strain evidence="3">cv. Nipponbare</strain>
    </source>
</reference>
<reference evidence="2 3" key="3">
    <citation type="journal article" date="2013" name="Rice">
        <title>Improvement of the Oryza sativa Nipponbare reference genome using next generation sequence and optical map data.</title>
        <authorList>
            <person name="Kawahara Y."/>
            <person name="de la Bastide M."/>
            <person name="Hamilton J.P."/>
            <person name="Kanamori H."/>
            <person name="McCombie W.R."/>
            <person name="Ouyang S."/>
            <person name="Schwartz D.C."/>
            <person name="Tanaka T."/>
            <person name="Wu J."/>
            <person name="Zhou S."/>
            <person name="Childs K.L."/>
            <person name="Davidson R.M."/>
            <person name="Lin H."/>
            <person name="Quesada-Ocampo L."/>
            <person name="Vaillancourt B."/>
            <person name="Sakai H."/>
            <person name="Lee S.S."/>
            <person name="Kim J."/>
            <person name="Numa H."/>
            <person name="Itoh T."/>
            <person name="Buell C.R."/>
            <person name="Matsumoto T."/>
        </authorList>
    </citation>
    <scope>NUCLEOTIDE SEQUENCE [LARGE SCALE GENOMIC DNA]</scope>
    <source>
        <strain evidence="3">cv. Nipponbare</strain>
    </source>
</reference>
<gene>
    <name evidence="2" type="ordered locus">Os06g0347200</name>
    <name evidence="2" type="ORF">OSNPB_060347200</name>
</gene>
<feature type="compositionally biased region" description="Polar residues" evidence="1">
    <location>
        <begin position="38"/>
        <end position="47"/>
    </location>
</feature>
<feature type="region of interest" description="Disordered" evidence="1">
    <location>
        <begin position="1"/>
        <end position="76"/>
    </location>
</feature>
<proteinExistence type="predicted"/>
<keyword evidence="3" id="KW-1185">Reference proteome</keyword>
<organism evidence="2 3">
    <name type="scientific">Oryza sativa subsp. japonica</name>
    <name type="common">Rice</name>
    <dbReference type="NCBI Taxonomy" id="39947"/>
    <lineage>
        <taxon>Eukaryota</taxon>
        <taxon>Viridiplantae</taxon>
        <taxon>Streptophyta</taxon>
        <taxon>Embryophyta</taxon>
        <taxon>Tracheophyta</taxon>
        <taxon>Spermatophyta</taxon>
        <taxon>Magnoliopsida</taxon>
        <taxon>Liliopsida</taxon>
        <taxon>Poales</taxon>
        <taxon>Poaceae</taxon>
        <taxon>BOP clade</taxon>
        <taxon>Oryzoideae</taxon>
        <taxon>Oryzeae</taxon>
        <taxon>Oryzinae</taxon>
        <taxon>Oryza</taxon>
        <taxon>Oryza sativa</taxon>
    </lineage>
</organism>
<evidence type="ECO:0000313" key="3">
    <source>
        <dbReference type="Proteomes" id="UP000059680"/>
    </source>
</evidence>
<dbReference type="Proteomes" id="UP000059680">
    <property type="component" value="Chromosome 6"/>
</dbReference>
<evidence type="ECO:0000313" key="2">
    <source>
        <dbReference type="EMBL" id="BAS97658.1"/>
    </source>
</evidence>
<feature type="compositionally biased region" description="Basic and acidic residues" evidence="1">
    <location>
        <begin position="11"/>
        <end position="22"/>
    </location>
</feature>
<protein>
    <submittedName>
        <fullName evidence="2">Os06g0347200 protein</fullName>
    </submittedName>
</protein>
<dbReference type="InParanoid" id="A0A0P0WWB4"/>
<sequence>MVHYNCKPYRRRDTGQDKRFEPHSSGPGQSTRAREDVSSQSPTSEVIVSTAPLPPAGALVVPSSSSASDKQLEACR</sequence>
<evidence type="ECO:0000256" key="1">
    <source>
        <dbReference type="SAM" id="MobiDB-lite"/>
    </source>
</evidence>
<name>A0A0P0WWB4_ORYSJ</name>
<dbReference type="EMBL" id="AP014962">
    <property type="protein sequence ID" value="BAS97658.1"/>
    <property type="molecule type" value="Genomic_DNA"/>
</dbReference>
<dbReference type="PaxDb" id="39947-A0A0P0WWB4"/>
<dbReference type="AlphaFoldDB" id="A0A0P0WWB4"/>